<evidence type="ECO:0000259" key="2">
    <source>
        <dbReference type="Pfam" id="PF03795"/>
    </source>
</evidence>
<comment type="similarity">
    <text evidence="1">Belongs to the YciI family.</text>
</comment>
<dbReference type="SUPFAM" id="SSF54909">
    <property type="entry name" value="Dimeric alpha+beta barrel"/>
    <property type="match status" value="1"/>
</dbReference>
<comment type="caution">
    <text evidence="3">The sequence shown here is derived from an EMBL/GenBank/DDBJ whole genome shotgun (WGS) entry which is preliminary data.</text>
</comment>
<dbReference type="Pfam" id="PF03795">
    <property type="entry name" value="YCII"/>
    <property type="match status" value="1"/>
</dbReference>
<organism evidence="3 4">
    <name type="scientific">Cupriavidus pinatubonensis</name>
    <dbReference type="NCBI Taxonomy" id="248026"/>
    <lineage>
        <taxon>Bacteria</taxon>
        <taxon>Pseudomonadati</taxon>
        <taxon>Pseudomonadota</taxon>
        <taxon>Betaproteobacteria</taxon>
        <taxon>Burkholderiales</taxon>
        <taxon>Burkholderiaceae</taxon>
        <taxon>Cupriavidus</taxon>
    </lineage>
</organism>
<dbReference type="InterPro" id="IPR051807">
    <property type="entry name" value="Sec-metab_biosynth-assoc"/>
</dbReference>
<dbReference type="Proteomes" id="UP000701702">
    <property type="component" value="Unassembled WGS sequence"/>
</dbReference>
<proteinExistence type="inferred from homology"/>
<dbReference type="RefSeq" id="WP_223999619.1">
    <property type="nucleotide sequence ID" value="NZ_CAJZAF010000002.1"/>
</dbReference>
<evidence type="ECO:0000313" key="3">
    <source>
        <dbReference type="EMBL" id="CAG9164779.1"/>
    </source>
</evidence>
<evidence type="ECO:0000313" key="4">
    <source>
        <dbReference type="Proteomes" id="UP000701702"/>
    </source>
</evidence>
<sequence>MSYIVRGYFRPGVGEARLKVRPEHIRHVISALPGIVCAGALCGEDRLPRGLFLVLDCEEREQAEAFIANEPYNRAGLLEHWEVEPLIQFAPHPNLSILHEELEKAMKAASQAATG</sequence>
<dbReference type="PANTHER" id="PTHR33606">
    <property type="entry name" value="PROTEIN YCII"/>
    <property type="match status" value="1"/>
</dbReference>
<name>A0ABM8WBX6_9BURK</name>
<dbReference type="PANTHER" id="PTHR33606:SF3">
    <property type="entry name" value="PROTEIN YCII"/>
    <property type="match status" value="1"/>
</dbReference>
<accession>A0ABM8WBX6</accession>
<keyword evidence="4" id="KW-1185">Reference proteome</keyword>
<feature type="domain" description="YCII-related" evidence="2">
    <location>
        <begin position="1"/>
        <end position="85"/>
    </location>
</feature>
<dbReference type="EMBL" id="CAJZAF010000002">
    <property type="protein sequence ID" value="CAG9164779.1"/>
    <property type="molecule type" value="Genomic_DNA"/>
</dbReference>
<gene>
    <name evidence="3" type="ORF">LMG23994_00613</name>
</gene>
<protein>
    <recommendedName>
        <fullName evidence="2">YCII-related domain-containing protein</fullName>
    </recommendedName>
</protein>
<dbReference type="InterPro" id="IPR011008">
    <property type="entry name" value="Dimeric_a/b-barrel"/>
</dbReference>
<dbReference type="Gene3D" id="3.30.70.1060">
    <property type="entry name" value="Dimeric alpha+beta barrel"/>
    <property type="match status" value="1"/>
</dbReference>
<reference evidence="3 4" key="1">
    <citation type="submission" date="2021-08" db="EMBL/GenBank/DDBJ databases">
        <authorList>
            <person name="Peeters C."/>
        </authorList>
    </citation>
    <scope>NUCLEOTIDE SEQUENCE [LARGE SCALE GENOMIC DNA]</scope>
    <source>
        <strain evidence="3 4">LMG 23994</strain>
    </source>
</reference>
<evidence type="ECO:0000256" key="1">
    <source>
        <dbReference type="ARBA" id="ARBA00007689"/>
    </source>
</evidence>
<dbReference type="InterPro" id="IPR005545">
    <property type="entry name" value="YCII"/>
</dbReference>